<dbReference type="InterPro" id="IPR058634">
    <property type="entry name" value="AaeA-lik-b-barrel"/>
</dbReference>
<keyword evidence="4" id="KW-0472">Membrane</keyword>
<organism evidence="6 7">
    <name type="scientific">Devosia rhodophyticola</name>
    <dbReference type="NCBI Taxonomy" id="3026423"/>
    <lineage>
        <taxon>Bacteria</taxon>
        <taxon>Pseudomonadati</taxon>
        <taxon>Pseudomonadota</taxon>
        <taxon>Alphaproteobacteria</taxon>
        <taxon>Hyphomicrobiales</taxon>
        <taxon>Devosiaceae</taxon>
        <taxon>Devosia</taxon>
    </lineage>
</organism>
<sequence length="164" mass="17314">MIIQRCVRRSPNATMPSVISKKTTVRAPAGGIVSQMASLNVGQFIATGSTIASLIKSTDTWIDANFKETQIEGLKAGLPVDVGVDAYPGLELHGTVDSIGAATGSQFALIPAQNATGNWVKVTQRITVRVKLDEANEANMPELRSGMSATVAVDTGRTTLEKML</sequence>
<dbReference type="Proteomes" id="UP001222118">
    <property type="component" value="Chromosome"/>
</dbReference>
<reference evidence="6 7" key="1">
    <citation type="submission" date="2023-02" db="EMBL/GenBank/DDBJ databases">
        <title>Devosia chondri sp. nov., isolated from the phycosphere of marine algae.</title>
        <authorList>
            <person name="Kim J.M."/>
            <person name="Lee J.K."/>
            <person name="Choi B.J."/>
            <person name="Bayburt H."/>
            <person name="Jeon C.O."/>
        </authorList>
    </citation>
    <scope>NUCLEOTIDE SEQUENCE [LARGE SCALE GENOMIC DNA]</scope>
    <source>
        <strain evidence="6 7">G2-5</strain>
    </source>
</reference>
<keyword evidence="7" id="KW-1185">Reference proteome</keyword>
<evidence type="ECO:0000256" key="2">
    <source>
        <dbReference type="ARBA" id="ARBA00022692"/>
    </source>
</evidence>
<name>A0ABY7YXF1_9HYPH</name>
<dbReference type="EMBL" id="CP118247">
    <property type="protein sequence ID" value="WDR05929.1"/>
    <property type="molecule type" value="Genomic_DNA"/>
</dbReference>
<keyword evidence="3" id="KW-1133">Transmembrane helix</keyword>
<dbReference type="Pfam" id="PF25963">
    <property type="entry name" value="Beta-barrel_AAEA"/>
    <property type="match status" value="1"/>
</dbReference>
<dbReference type="PANTHER" id="PTHR30386">
    <property type="entry name" value="MEMBRANE FUSION SUBUNIT OF EMRAB-TOLC MULTIDRUG EFFLUX PUMP"/>
    <property type="match status" value="1"/>
</dbReference>
<dbReference type="PANTHER" id="PTHR30386:SF26">
    <property type="entry name" value="TRANSPORT PROTEIN COMB"/>
    <property type="match status" value="1"/>
</dbReference>
<proteinExistence type="predicted"/>
<keyword evidence="2" id="KW-0812">Transmembrane</keyword>
<evidence type="ECO:0000259" key="5">
    <source>
        <dbReference type="Pfam" id="PF25963"/>
    </source>
</evidence>
<evidence type="ECO:0000256" key="3">
    <source>
        <dbReference type="ARBA" id="ARBA00022989"/>
    </source>
</evidence>
<comment type="subcellular location">
    <subcellularLocation>
        <location evidence="1">Membrane</location>
        <topology evidence="1">Single-pass membrane protein</topology>
    </subcellularLocation>
</comment>
<protein>
    <submittedName>
        <fullName evidence="6">HlyD family efflux transporter periplasmic adaptor subunit</fullName>
    </submittedName>
</protein>
<evidence type="ECO:0000313" key="6">
    <source>
        <dbReference type="EMBL" id="WDR05929.1"/>
    </source>
</evidence>
<gene>
    <name evidence="6" type="ORF">PSQ90_00210</name>
</gene>
<evidence type="ECO:0000256" key="1">
    <source>
        <dbReference type="ARBA" id="ARBA00004167"/>
    </source>
</evidence>
<dbReference type="Gene3D" id="2.40.30.170">
    <property type="match status" value="1"/>
</dbReference>
<feature type="domain" description="p-hydroxybenzoic acid efflux pump subunit AaeA-like beta-barrel" evidence="5">
    <location>
        <begin position="62"/>
        <end position="153"/>
    </location>
</feature>
<evidence type="ECO:0000313" key="7">
    <source>
        <dbReference type="Proteomes" id="UP001222118"/>
    </source>
</evidence>
<dbReference type="InterPro" id="IPR050739">
    <property type="entry name" value="MFP"/>
</dbReference>
<evidence type="ECO:0000256" key="4">
    <source>
        <dbReference type="ARBA" id="ARBA00023136"/>
    </source>
</evidence>
<accession>A0ABY7YXF1</accession>